<accession>A0ABT5UES6</accession>
<keyword evidence="3" id="KW-1185">Reference proteome</keyword>
<feature type="region of interest" description="Disordered" evidence="1">
    <location>
        <begin position="29"/>
        <end position="49"/>
    </location>
</feature>
<comment type="caution">
    <text evidence="2">The sequence shown here is derived from an EMBL/GenBank/DDBJ whole genome shotgun (WGS) entry which is preliminary data.</text>
</comment>
<protein>
    <submittedName>
        <fullName evidence="2">Uncharacterized protein</fullName>
    </submittedName>
</protein>
<feature type="compositionally biased region" description="Polar residues" evidence="1">
    <location>
        <begin position="29"/>
        <end position="38"/>
    </location>
</feature>
<dbReference type="EMBL" id="JAPMOU010000027">
    <property type="protein sequence ID" value="MDE1463978.1"/>
    <property type="molecule type" value="Genomic_DNA"/>
</dbReference>
<organism evidence="2 3">
    <name type="scientific">Spartinivicinus poritis</name>
    <dbReference type="NCBI Taxonomy" id="2994640"/>
    <lineage>
        <taxon>Bacteria</taxon>
        <taxon>Pseudomonadati</taxon>
        <taxon>Pseudomonadota</taxon>
        <taxon>Gammaproteobacteria</taxon>
        <taxon>Oceanospirillales</taxon>
        <taxon>Zooshikellaceae</taxon>
        <taxon>Spartinivicinus</taxon>
    </lineage>
</organism>
<sequence length="220" mass="24219">MSKEKLAGVLVVSIAIVIGAFLGLSITQTPDRNSNTNSEPPPATVKKNEFTPPVLINLPASDTKKSAPTSIATTTAVPVLTQPAEIESVKKEFDYLSDRQLHDGRSFIRFETQALNKFEVGHTFHISFIDAGQKYTGKVNSITEFEGIKRITGSFEGLQKGQINRFSMTISDDGSYVSANFSPGIESYTLEAKNGLGWINNLKNEEDFLHESEEEMTKLK</sequence>
<proteinExistence type="predicted"/>
<name>A0ABT5UES6_9GAMM</name>
<dbReference type="Proteomes" id="UP001528823">
    <property type="component" value="Unassembled WGS sequence"/>
</dbReference>
<dbReference type="RefSeq" id="WP_274690310.1">
    <property type="nucleotide sequence ID" value="NZ_JAPMOU010000027.1"/>
</dbReference>
<evidence type="ECO:0000313" key="2">
    <source>
        <dbReference type="EMBL" id="MDE1463978.1"/>
    </source>
</evidence>
<gene>
    <name evidence="2" type="ORF">ORQ98_18655</name>
</gene>
<reference evidence="2 3" key="1">
    <citation type="submission" date="2022-11" db="EMBL/GenBank/DDBJ databases">
        <title>Spartinivicinus poritis sp. nov., isolated from scleractinian coral Porites lutea.</title>
        <authorList>
            <person name="Zhang G."/>
            <person name="Cai L."/>
            <person name="Wei Q."/>
        </authorList>
    </citation>
    <scope>NUCLEOTIDE SEQUENCE [LARGE SCALE GENOMIC DNA]</scope>
    <source>
        <strain evidence="2 3">A2-2</strain>
    </source>
</reference>
<evidence type="ECO:0000313" key="3">
    <source>
        <dbReference type="Proteomes" id="UP001528823"/>
    </source>
</evidence>
<evidence type="ECO:0000256" key="1">
    <source>
        <dbReference type="SAM" id="MobiDB-lite"/>
    </source>
</evidence>